<reference evidence="2" key="1">
    <citation type="submission" date="2021-03" db="EMBL/GenBank/DDBJ databases">
        <authorList>
            <person name="Tagirdzhanova G."/>
        </authorList>
    </citation>
    <scope>NUCLEOTIDE SEQUENCE</scope>
</reference>
<sequence length="653" mass="73027">MSSTQCSYQDQDHSSGFEDIDPNCSEDFAKFQSQKRPSNAASIDVFIESTYPSASQQSAIETLQGFENRKILELLSAIRLPGNVHYQYPEGLAGEHVYALAHLRSSSDDLILEWLRLSRGLASIQAQNPSINGLSTPQSAVTNSAINSLRRPLRTVLRSPPKLPRRSVTYGGPLDHNRISNTYGQHRLLNERPQHIVAAEARPSSLRYEHPWRCVNMFCKRHRDRYVYTRCDGWKRHMKEHETVWSCMLYVSCENADNSLICALCGSTTPDESHMAGHSIGDCGDATKLRRFSRGDNLKKHLLQSHGVSEECALRLSKKWKTTLLKKFFACGFCICVFSTIHEQLNHIDVDHFQKGQQIEDWSATFVIRGLLLSPEVASSFQDILRSDPYATDRELHWSSDVVEELERKLEMAEDAAEILALEAYGMLSFNLNRQMPYGQHASMSLSGMEFTAQSEVTMGPFVASTESLGVSSEHRIEGLAKGSERPCYSDGYHVATPLTSYSRPTYGLPINQSDTSEALIRMKHQNVYPMTPTSFPAVSASTTPRSQPLLFSNQTRSASTYTEFSSTSGYESSVTSPHWQAAPSTIPGTLHYIDGAEKSRQHPKTHEKPTPKIGAAEMMDFDLNGMTESHSLEGGSVPIDTCNPKDLIKRSR</sequence>
<keyword evidence="3" id="KW-1185">Reference proteome</keyword>
<feature type="region of interest" description="Disordered" evidence="1">
    <location>
        <begin position="538"/>
        <end position="591"/>
    </location>
</feature>
<feature type="compositionally biased region" description="Polar residues" evidence="1">
    <location>
        <begin position="538"/>
        <end position="559"/>
    </location>
</feature>
<gene>
    <name evidence="2" type="ORF">IMSHALPRED_004672</name>
</gene>
<feature type="compositionally biased region" description="Low complexity" evidence="1">
    <location>
        <begin position="560"/>
        <end position="577"/>
    </location>
</feature>
<dbReference type="OrthoDB" id="654211at2759"/>
<dbReference type="AlphaFoldDB" id="A0A8H3I992"/>
<evidence type="ECO:0000313" key="2">
    <source>
        <dbReference type="EMBL" id="CAF9919612.1"/>
    </source>
</evidence>
<dbReference type="Proteomes" id="UP000664534">
    <property type="component" value="Unassembled WGS sequence"/>
</dbReference>
<evidence type="ECO:0000313" key="3">
    <source>
        <dbReference type="Proteomes" id="UP000664534"/>
    </source>
</evidence>
<comment type="caution">
    <text evidence="2">The sequence shown here is derived from an EMBL/GenBank/DDBJ whole genome shotgun (WGS) entry which is preliminary data.</text>
</comment>
<proteinExistence type="predicted"/>
<evidence type="ECO:0008006" key="4">
    <source>
        <dbReference type="Google" id="ProtNLM"/>
    </source>
</evidence>
<protein>
    <recommendedName>
        <fullName evidence="4">C2H2-type domain-containing protein</fullName>
    </recommendedName>
</protein>
<name>A0A8H3I992_9LECA</name>
<evidence type="ECO:0000256" key="1">
    <source>
        <dbReference type="SAM" id="MobiDB-lite"/>
    </source>
</evidence>
<accession>A0A8H3I992</accession>
<feature type="region of interest" description="Disordered" evidence="1">
    <location>
        <begin position="630"/>
        <end position="653"/>
    </location>
</feature>
<organism evidence="2 3">
    <name type="scientific">Imshaugia aleurites</name>
    <dbReference type="NCBI Taxonomy" id="172621"/>
    <lineage>
        <taxon>Eukaryota</taxon>
        <taxon>Fungi</taxon>
        <taxon>Dikarya</taxon>
        <taxon>Ascomycota</taxon>
        <taxon>Pezizomycotina</taxon>
        <taxon>Lecanoromycetes</taxon>
        <taxon>OSLEUM clade</taxon>
        <taxon>Lecanoromycetidae</taxon>
        <taxon>Lecanorales</taxon>
        <taxon>Lecanorineae</taxon>
        <taxon>Parmeliaceae</taxon>
        <taxon>Imshaugia</taxon>
    </lineage>
</organism>
<dbReference type="EMBL" id="CAJPDT010000023">
    <property type="protein sequence ID" value="CAF9919612.1"/>
    <property type="molecule type" value="Genomic_DNA"/>
</dbReference>